<dbReference type="InterPro" id="IPR001478">
    <property type="entry name" value="PDZ"/>
</dbReference>
<gene>
    <name evidence="4" type="ORF">FHG12_15250</name>
</gene>
<dbReference type="GO" id="GO:0004190">
    <property type="term" value="F:aspartic-type endopeptidase activity"/>
    <property type="evidence" value="ECO:0007669"/>
    <property type="project" value="InterPro"/>
</dbReference>
<dbReference type="Pfam" id="PF17820">
    <property type="entry name" value="PDZ_6"/>
    <property type="match status" value="1"/>
</dbReference>
<sequence length="431" mass="47706">MSAPRLFAMLVSGRTRPLWTCFGLLILLLCMPFVPLSAQDSGAPFTIVNQKKQAVRIPFELQRNLIVVSAKLNGKGPYNFLLDTGVGISLITDPSLRQTLNLPIGNRFQVAGAGEENAIQAFQSDGVRVELPGVVAPALSFLVLSEDVLNLSGYVGVPIHGILGYDIFRSFVVEVRPVELVLRFHDPYMFRQPQGRSWTTIPLQLQGNKAYITTEVVVNDQLALPLKLVLDTGAGHALSLEVGSDPRLQLPPIRLRSQLGRGLSGYINGFLGRVTALQIGKYRLKSLLTSFPDADNVQQRVDIPRNGNVGFELLKRFNMIIDYPHAQLMLRPNGLYRDPFEHDMSGFDLMATGPDLRRYIIMKVQPDSPASAANLHPNDEIVSINLQPASSMSLTQISRLLHSADGRLLLLIVRRSDGHMYTTALQLKRQI</sequence>
<reference evidence="4 5" key="1">
    <citation type="submission" date="2019-06" db="EMBL/GenBank/DDBJ databases">
        <authorList>
            <person name="Srinivasan S."/>
        </authorList>
    </citation>
    <scope>NUCLEOTIDE SEQUENCE [LARGE SCALE GENOMIC DNA]</scope>
    <source>
        <strain evidence="4 5">17J68-5</strain>
    </source>
</reference>
<dbReference type="PROSITE" id="PS50175">
    <property type="entry name" value="ASP_PROT_RETROV"/>
    <property type="match status" value="1"/>
</dbReference>
<dbReference type="GO" id="GO:0006508">
    <property type="term" value="P:proteolysis"/>
    <property type="evidence" value="ECO:0007669"/>
    <property type="project" value="InterPro"/>
</dbReference>
<evidence type="ECO:0000313" key="5">
    <source>
        <dbReference type="Proteomes" id="UP000305398"/>
    </source>
</evidence>
<dbReference type="AlphaFoldDB" id="A0A5B8A2I5"/>
<name>A0A5B8A2I5_9BACT</name>
<dbReference type="InterPro" id="IPR036034">
    <property type="entry name" value="PDZ_sf"/>
</dbReference>
<dbReference type="InterPro" id="IPR041489">
    <property type="entry name" value="PDZ_6"/>
</dbReference>
<evidence type="ECO:0000256" key="1">
    <source>
        <dbReference type="ARBA" id="ARBA00022801"/>
    </source>
</evidence>
<protein>
    <submittedName>
        <fullName evidence="4">PDZ domain-containing protein</fullName>
    </submittedName>
</protein>
<dbReference type="Gene3D" id="2.40.70.10">
    <property type="entry name" value="Acid Proteases"/>
    <property type="match status" value="2"/>
</dbReference>
<proteinExistence type="predicted"/>
<accession>A0A5B8A2I5</accession>
<organism evidence="4 5">
    <name type="scientific">Hymenobacter jejuensis</name>
    <dbReference type="NCBI Taxonomy" id="2502781"/>
    <lineage>
        <taxon>Bacteria</taxon>
        <taxon>Pseudomonadati</taxon>
        <taxon>Bacteroidota</taxon>
        <taxon>Cytophagia</taxon>
        <taxon>Cytophagales</taxon>
        <taxon>Hymenobacteraceae</taxon>
        <taxon>Hymenobacter</taxon>
    </lineage>
</organism>
<dbReference type="RefSeq" id="WP_139516543.1">
    <property type="nucleotide sequence ID" value="NZ_CP040896.1"/>
</dbReference>
<keyword evidence="5" id="KW-1185">Reference proteome</keyword>
<dbReference type="SUPFAM" id="SSF50156">
    <property type="entry name" value="PDZ domain-like"/>
    <property type="match status" value="1"/>
</dbReference>
<evidence type="ECO:0000259" key="3">
    <source>
        <dbReference type="PROSITE" id="PS50175"/>
    </source>
</evidence>
<evidence type="ECO:0000313" key="4">
    <source>
        <dbReference type="EMBL" id="QDA61369.1"/>
    </source>
</evidence>
<dbReference type="SMART" id="SM00228">
    <property type="entry name" value="PDZ"/>
    <property type="match status" value="1"/>
</dbReference>
<dbReference type="SUPFAM" id="SSF50630">
    <property type="entry name" value="Acid proteases"/>
    <property type="match status" value="1"/>
</dbReference>
<dbReference type="InterPro" id="IPR021109">
    <property type="entry name" value="Peptidase_aspartic_dom_sf"/>
</dbReference>
<keyword evidence="1" id="KW-0378">Hydrolase</keyword>
<dbReference type="KEGG" id="hyj:FHG12_15250"/>
<dbReference type="Gene3D" id="2.30.42.10">
    <property type="match status" value="1"/>
</dbReference>
<dbReference type="InterPro" id="IPR001995">
    <property type="entry name" value="Peptidase_A2_cat"/>
</dbReference>
<evidence type="ECO:0000259" key="2">
    <source>
        <dbReference type="PROSITE" id="PS50106"/>
    </source>
</evidence>
<dbReference type="EMBL" id="CP040896">
    <property type="protein sequence ID" value="QDA61369.1"/>
    <property type="molecule type" value="Genomic_DNA"/>
</dbReference>
<feature type="domain" description="Peptidase A2" evidence="3">
    <location>
        <begin position="78"/>
        <end position="167"/>
    </location>
</feature>
<dbReference type="OrthoDB" id="3521766at2"/>
<dbReference type="Proteomes" id="UP000305398">
    <property type="component" value="Chromosome"/>
</dbReference>
<dbReference type="PROSITE" id="PS50106">
    <property type="entry name" value="PDZ"/>
    <property type="match status" value="1"/>
</dbReference>
<dbReference type="Pfam" id="PF13650">
    <property type="entry name" value="Asp_protease_2"/>
    <property type="match status" value="1"/>
</dbReference>
<feature type="domain" description="PDZ" evidence="2">
    <location>
        <begin position="346"/>
        <end position="416"/>
    </location>
</feature>